<protein>
    <recommendedName>
        <fullName evidence="4">CBF1-interacting co-repressor CIR N-terminal domain-containing protein</fullName>
    </recommendedName>
</protein>
<reference evidence="2 3" key="1">
    <citation type="submission" date="2013-03" db="EMBL/GenBank/DDBJ databases">
        <title>The Genome Sequence of Cladophialophora carrionii CBS 160.54.</title>
        <authorList>
            <consortium name="The Broad Institute Genomics Platform"/>
            <person name="Cuomo C."/>
            <person name="de Hoog S."/>
            <person name="Gorbushina A."/>
            <person name="Walker B."/>
            <person name="Young S.K."/>
            <person name="Zeng Q."/>
            <person name="Gargeya S."/>
            <person name="Fitzgerald M."/>
            <person name="Haas B."/>
            <person name="Abouelleil A."/>
            <person name="Allen A.W."/>
            <person name="Alvarado L."/>
            <person name="Arachchi H.M."/>
            <person name="Berlin A.M."/>
            <person name="Chapman S.B."/>
            <person name="Gainer-Dewar J."/>
            <person name="Goldberg J."/>
            <person name="Griggs A."/>
            <person name="Gujja S."/>
            <person name="Hansen M."/>
            <person name="Howarth C."/>
            <person name="Imamovic A."/>
            <person name="Ireland A."/>
            <person name="Larimer J."/>
            <person name="McCowan C."/>
            <person name="Murphy C."/>
            <person name="Pearson M."/>
            <person name="Poon T.W."/>
            <person name="Priest M."/>
            <person name="Roberts A."/>
            <person name="Saif S."/>
            <person name="Shea T."/>
            <person name="Sisk P."/>
            <person name="Sykes S."/>
            <person name="Wortman J."/>
            <person name="Nusbaum C."/>
            <person name="Birren B."/>
        </authorList>
    </citation>
    <scope>NUCLEOTIDE SEQUENCE [LARGE SCALE GENOMIC DNA]</scope>
    <source>
        <strain evidence="2 3">CBS 160.54</strain>
    </source>
</reference>
<dbReference type="GeneID" id="19980763"/>
<feature type="compositionally biased region" description="Basic and acidic residues" evidence="1">
    <location>
        <begin position="248"/>
        <end position="261"/>
    </location>
</feature>
<proteinExistence type="predicted"/>
<feature type="compositionally biased region" description="Basic and acidic residues" evidence="1">
    <location>
        <begin position="185"/>
        <end position="216"/>
    </location>
</feature>
<gene>
    <name evidence="2" type="ORF">G647_02270</name>
</gene>
<dbReference type="OrthoDB" id="2159131at2759"/>
<dbReference type="VEuPathDB" id="FungiDB:G647_02270"/>
<dbReference type="RefSeq" id="XP_008724842.1">
    <property type="nucleotide sequence ID" value="XM_008726620.1"/>
</dbReference>
<feature type="region of interest" description="Disordered" evidence="1">
    <location>
        <begin position="30"/>
        <end position="308"/>
    </location>
</feature>
<feature type="compositionally biased region" description="Acidic residues" evidence="1">
    <location>
        <begin position="227"/>
        <end position="241"/>
    </location>
</feature>
<dbReference type="AlphaFoldDB" id="V9DHR9"/>
<dbReference type="HOGENOM" id="CLU_047019_0_1_1"/>
<feature type="compositionally biased region" description="Basic residues" evidence="1">
    <location>
        <begin position="265"/>
        <end position="292"/>
    </location>
</feature>
<organism evidence="2 3">
    <name type="scientific">Cladophialophora carrionii CBS 160.54</name>
    <dbReference type="NCBI Taxonomy" id="1279043"/>
    <lineage>
        <taxon>Eukaryota</taxon>
        <taxon>Fungi</taxon>
        <taxon>Dikarya</taxon>
        <taxon>Ascomycota</taxon>
        <taxon>Pezizomycotina</taxon>
        <taxon>Eurotiomycetes</taxon>
        <taxon>Chaetothyriomycetidae</taxon>
        <taxon>Chaetothyriales</taxon>
        <taxon>Herpotrichiellaceae</taxon>
        <taxon>Cladophialophora</taxon>
    </lineage>
</organism>
<feature type="compositionally biased region" description="Basic and acidic residues" evidence="1">
    <location>
        <begin position="92"/>
        <end position="103"/>
    </location>
</feature>
<dbReference type="PANTHER" id="PTHR22093">
    <property type="entry name" value="LEUKOCYTE RECEPTOR CLUSTER LRC MEMBER 1"/>
    <property type="match status" value="1"/>
</dbReference>
<accession>V9DHR9</accession>
<evidence type="ECO:0000313" key="2">
    <source>
        <dbReference type="EMBL" id="ETI25497.1"/>
    </source>
</evidence>
<feature type="compositionally biased region" description="Basic and acidic residues" evidence="1">
    <location>
        <begin position="30"/>
        <end position="60"/>
    </location>
</feature>
<feature type="compositionally biased region" description="Basic and acidic residues" evidence="1">
    <location>
        <begin position="149"/>
        <end position="172"/>
    </location>
</feature>
<dbReference type="InterPro" id="IPR039875">
    <property type="entry name" value="LENG1-like"/>
</dbReference>
<evidence type="ECO:0008006" key="4">
    <source>
        <dbReference type="Google" id="ProtNLM"/>
    </source>
</evidence>
<sequence>MPLHLLSKKSWNVYAPAKIERVKRDEAEARRQAIEQEKRSLQNEADDRLQHLKQHSTRDRKSLKRKLAGEDDTDRDIRLAAEGTNPASTSGKQDHGLALDAKGHISLISTPPQKKSRAQEQDKDPYTVYLTDATGRDQNSKPTWYTSLEAEREKWGDDNPRRQQRELARLNADDPLAAMKKGVKVLRENEKARKDWMAQRERDLEEVERLARQDRHDKKHKKRRGQEEDDLASLEDFDLEDGYTKTIASRDNRDSEHEETNSRQSRYHGRSHRHRHESHSTHRARDHHNRHRRYEEVQGKRLSQGQGG</sequence>
<dbReference type="PANTHER" id="PTHR22093:SF0">
    <property type="entry name" value="LEUKOCYTE RECEPTOR CLUSTER MEMBER 1"/>
    <property type="match status" value="1"/>
</dbReference>
<evidence type="ECO:0000256" key="1">
    <source>
        <dbReference type="SAM" id="MobiDB-lite"/>
    </source>
</evidence>
<evidence type="ECO:0000313" key="3">
    <source>
        <dbReference type="Proteomes" id="UP000030678"/>
    </source>
</evidence>
<dbReference type="EMBL" id="KB822703">
    <property type="protein sequence ID" value="ETI25497.1"/>
    <property type="molecule type" value="Genomic_DNA"/>
</dbReference>
<name>V9DHR9_9EURO</name>
<dbReference type="Proteomes" id="UP000030678">
    <property type="component" value="Unassembled WGS sequence"/>
</dbReference>